<reference evidence="3 4" key="1">
    <citation type="submission" date="2020-10" db="EMBL/GenBank/DDBJ databases">
        <title>Sequencing the genomes of 1000 actinobacteria strains.</title>
        <authorList>
            <person name="Klenk H.-P."/>
        </authorList>
    </citation>
    <scope>NUCLEOTIDE SEQUENCE [LARGE SCALE GENOMIC DNA]</scope>
    <source>
        <strain evidence="3 4">DSM 45157</strain>
    </source>
</reference>
<name>A0ABR9HM22_9ACTN</name>
<dbReference type="Proteomes" id="UP000598217">
    <property type="component" value="Unassembled WGS sequence"/>
</dbReference>
<sequence>MSRQRAPRADPRRRGSRWAGAACLLLVPPGSFGAHRELTSSFVDVPEAAFAALTALLGAVLGLALLVPLAWLKWWPLGVAPLALGFLGTGLTLLWDPAAAVNTEFANSRRNSTGGVVLTGVFLLLLGAGGLAALVAPLLPRARRRSAEPRQLTARAPSPDMTPKQRRRARKHRNRATGSR</sequence>
<evidence type="ECO:0000313" key="4">
    <source>
        <dbReference type="Proteomes" id="UP000598217"/>
    </source>
</evidence>
<keyword evidence="2" id="KW-1133">Transmembrane helix</keyword>
<proteinExistence type="predicted"/>
<feature type="transmembrane region" description="Helical" evidence="2">
    <location>
        <begin position="74"/>
        <end position="95"/>
    </location>
</feature>
<keyword evidence="2" id="KW-0472">Membrane</keyword>
<evidence type="ECO:0000256" key="2">
    <source>
        <dbReference type="SAM" id="Phobius"/>
    </source>
</evidence>
<keyword evidence="4" id="KW-1185">Reference proteome</keyword>
<accession>A0ABR9HM22</accession>
<protein>
    <recommendedName>
        <fullName evidence="5">Tryptophan-associated transmembrane protein (Trp_oprn_chp)</fullName>
    </recommendedName>
</protein>
<dbReference type="EMBL" id="JADBDY010000001">
    <property type="protein sequence ID" value="MBE1460043.1"/>
    <property type="molecule type" value="Genomic_DNA"/>
</dbReference>
<gene>
    <name evidence="3" type="ORF">H4W79_004257</name>
</gene>
<dbReference type="RefSeq" id="WP_191273792.1">
    <property type="nucleotide sequence ID" value="NZ_BMXJ01000007.1"/>
</dbReference>
<feature type="region of interest" description="Disordered" evidence="1">
    <location>
        <begin position="146"/>
        <end position="180"/>
    </location>
</feature>
<feature type="transmembrane region" description="Helical" evidence="2">
    <location>
        <begin position="115"/>
        <end position="139"/>
    </location>
</feature>
<keyword evidence="2" id="KW-0812">Transmembrane</keyword>
<evidence type="ECO:0000313" key="3">
    <source>
        <dbReference type="EMBL" id="MBE1460043.1"/>
    </source>
</evidence>
<comment type="caution">
    <text evidence="3">The sequence shown here is derived from an EMBL/GenBank/DDBJ whole genome shotgun (WGS) entry which is preliminary data.</text>
</comment>
<evidence type="ECO:0000256" key="1">
    <source>
        <dbReference type="SAM" id="MobiDB-lite"/>
    </source>
</evidence>
<feature type="compositionally biased region" description="Basic residues" evidence="1">
    <location>
        <begin position="164"/>
        <end position="180"/>
    </location>
</feature>
<organism evidence="3 4">
    <name type="scientific">Nocardiopsis terrae</name>
    <dbReference type="NCBI Taxonomy" id="372655"/>
    <lineage>
        <taxon>Bacteria</taxon>
        <taxon>Bacillati</taxon>
        <taxon>Actinomycetota</taxon>
        <taxon>Actinomycetes</taxon>
        <taxon>Streptosporangiales</taxon>
        <taxon>Nocardiopsidaceae</taxon>
        <taxon>Nocardiopsis</taxon>
    </lineage>
</organism>
<evidence type="ECO:0008006" key="5">
    <source>
        <dbReference type="Google" id="ProtNLM"/>
    </source>
</evidence>
<feature type="transmembrane region" description="Helical" evidence="2">
    <location>
        <begin position="49"/>
        <end position="67"/>
    </location>
</feature>